<evidence type="ECO:0000259" key="1">
    <source>
        <dbReference type="PROSITE" id="PS50181"/>
    </source>
</evidence>
<proteinExistence type="predicted"/>
<dbReference type="PROSITE" id="PS50181">
    <property type="entry name" value="FBOX"/>
    <property type="match status" value="1"/>
</dbReference>
<accession>A0ABR3FCS0</accession>
<dbReference type="Gene3D" id="3.80.10.10">
    <property type="entry name" value="Ribonuclease Inhibitor"/>
    <property type="match status" value="1"/>
</dbReference>
<dbReference type="SUPFAM" id="SSF52047">
    <property type="entry name" value="RNI-like"/>
    <property type="match status" value="1"/>
</dbReference>
<dbReference type="InterPro" id="IPR036047">
    <property type="entry name" value="F-box-like_dom_sf"/>
</dbReference>
<feature type="domain" description="F-box" evidence="1">
    <location>
        <begin position="81"/>
        <end position="134"/>
    </location>
</feature>
<protein>
    <recommendedName>
        <fullName evidence="1">F-box domain-containing protein</fullName>
    </recommendedName>
</protein>
<dbReference type="PANTHER" id="PTHR38926:SF5">
    <property type="entry name" value="F-BOX AND LEUCINE-RICH REPEAT PROTEIN 6"/>
    <property type="match status" value="1"/>
</dbReference>
<dbReference type="Pfam" id="PF12937">
    <property type="entry name" value="F-box-like"/>
    <property type="match status" value="1"/>
</dbReference>
<dbReference type="EMBL" id="JBAHYK010000544">
    <property type="protein sequence ID" value="KAL0573104.1"/>
    <property type="molecule type" value="Genomic_DNA"/>
</dbReference>
<dbReference type="Gene3D" id="1.20.1280.50">
    <property type="match status" value="1"/>
</dbReference>
<comment type="caution">
    <text evidence="2">The sequence shown here is derived from an EMBL/GenBank/DDBJ whole genome shotgun (WGS) entry which is preliminary data.</text>
</comment>
<evidence type="ECO:0000313" key="3">
    <source>
        <dbReference type="Proteomes" id="UP001465976"/>
    </source>
</evidence>
<sequence>MDVSSFISTSCNSSVPAKISQTVYRSATAPDVSVFEDQVARVKKEIVACTKETERLAGMLEELQARVDALAQAVGCSKPARFTVHNLPVEILLMVFRLHCTSEHQQTLPALRLGFVCSRWRRIVHSSPALWTTIPCRELLPLTRRFGYESYGKLVRFYLERSGSALIKASLGYPDSGTPIDPAGSFTAVTEQCHRWKSLSIEHHFPHHDNFPIDLPLVEEISLCVYTPQFALPSKIKTPALRSLRLAHAHDRLELGTRFDTSSLTHLSLYGNLHWPSLLGLLKRCPRLAFFKIDRPAPGALPEAPSKYEIASPLLRRSNRAVPIHDPIALAVVSLTFSNVSWGFCDSFSSLFLQHFTLPRLRNLHLSGTTATATMFPVNRITGPFPFLCTGAAPPPLTSLDLTRAHISNFCDIVHILTAFSGTLAHLNIIHCTFGKFIREEPGGECRFLQAMTLPNNLTLLPHLKELEMDYRDGPQLVAMVVSRYRVEESEERERLSRVHIRCHVPELQSVIREGLADLVKDGLRVQVTKG</sequence>
<evidence type="ECO:0000313" key="2">
    <source>
        <dbReference type="EMBL" id="KAL0573104.1"/>
    </source>
</evidence>
<dbReference type="InterPro" id="IPR001810">
    <property type="entry name" value="F-box_dom"/>
</dbReference>
<gene>
    <name evidence="2" type="ORF">V5O48_008856</name>
</gene>
<reference evidence="2 3" key="1">
    <citation type="submission" date="2024-02" db="EMBL/GenBank/DDBJ databases">
        <title>A draft genome for the cacao thread blight pathogen Marasmius crinis-equi.</title>
        <authorList>
            <person name="Cohen S.P."/>
            <person name="Baruah I.K."/>
            <person name="Amoako-Attah I."/>
            <person name="Bukari Y."/>
            <person name="Meinhardt L.W."/>
            <person name="Bailey B.A."/>
        </authorList>
    </citation>
    <scope>NUCLEOTIDE SEQUENCE [LARGE SCALE GENOMIC DNA]</scope>
    <source>
        <strain evidence="2 3">GH-76</strain>
    </source>
</reference>
<dbReference type="SUPFAM" id="SSF81383">
    <property type="entry name" value="F-box domain"/>
    <property type="match status" value="1"/>
</dbReference>
<organism evidence="2 3">
    <name type="scientific">Marasmius crinis-equi</name>
    <dbReference type="NCBI Taxonomy" id="585013"/>
    <lineage>
        <taxon>Eukaryota</taxon>
        <taxon>Fungi</taxon>
        <taxon>Dikarya</taxon>
        <taxon>Basidiomycota</taxon>
        <taxon>Agaricomycotina</taxon>
        <taxon>Agaricomycetes</taxon>
        <taxon>Agaricomycetidae</taxon>
        <taxon>Agaricales</taxon>
        <taxon>Marasmiineae</taxon>
        <taxon>Marasmiaceae</taxon>
        <taxon>Marasmius</taxon>
    </lineage>
</organism>
<name>A0ABR3FCS0_9AGAR</name>
<dbReference type="InterPro" id="IPR032675">
    <property type="entry name" value="LRR_dom_sf"/>
</dbReference>
<keyword evidence="3" id="KW-1185">Reference proteome</keyword>
<dbReference type="Proteomes" id="UP001465976">
    <property type="component" value="Unassembled WGS sequence"/>
</dbReference>
<dbReference type="PANTHER" id="PTHR38926">
    <property type="entry name" value="F-BOX DOMAIN CONTAINING PROTEIN, EXPRESSED"/>
    <property type="match status" value="1"/>
</dbReference>